<proteinExistence type="predicted"/>
<protein>
    <submittedName>
        <fullName evidence="1">Uncharacterized protein</fullName>
    </submittedName>
</protein>
<name>A0A5K1DJ99_9MAGN</name>
<organism evidence="1">
    <name type="scientific">Nymphaea colorata</name>
    <name type="common">pocket water lily</name>
    <dbReference type="NCBI Taxonomy" id="210225"/>
    <lineage>
        <taxon>Eukaryota</taxon>
        <taxon>Viridiplantae</taxon>
        <taxon>Streptophyta</taxon>
        <taxon>Embryophyta</taxon>
        <taxon>Tracheophyta</taxon>
        <taxon>Spermatophyta</taxon>
        <taxon>Magnoliopsida</taxon>
        <taxon>Nymphaeales</taxon>
        <taxon>Nymphaeaceae</taxon>
        <taxon>Nymphaea</taxon>
    </lineage>
</organism>
<accession>A0A5K1DJ99</accession>
<dbReference type="AlphaFoldDB" id="A0A5K1DJ99"/>
<dbReference type="EMBL" id="LR721783">
    <property type="protein sequence ID" value="VVW36293.1"/>
    <property type="molecule type" value="Genomic_DNA"/>
</dbReference>
<reference evidence="1" key="1">
    <citation type="submission" date="2019-09" db="EMBL/GenBank/DDBJ databases">
        <authorList>
            <person name="Zhang L."/>
        </authorList>
    </citation>
    <scope>NUCLEOTIDE SEQUENCE</scope>
</reference>
<gene>
    <name evidence="1" type="ORF">NYM_LOCUS19177</name>
</gene>
<evidence type="ECO:0000313" key="1">
    <source>
        <dbReference type="EMBL" id="VVW36293.1"/>
    </source>
</evidence>
<sequence length="44" mass="4812">MAMACLQLHSEMALQAFRAVESSDSSDGSISNLLKGSIKFKYNM</sequence>